<proteinExistence type="predicted"/>
<reference evidence="1" key="2">
    <citation type="journal article" date="2015" name="Data Brief">
        <title>Shoot transcriptome of the giant reed, Arundo donax.</title>
        <authorList>
            <person name="Barrero R.A."/>
            <person name="Guerrero F.D."/>
            <person name="Moolhuijzen P."/>
            <person name="Goolsby J.A."/>
            <person name="Tidwell J."/>
            <person name="Bellgard S.E."/>
            <person name="Bellgard M.I."/>
        </authorList>
    </citation>
    <scope>NUCLEOTIDE SEQUENCE</scope>
    <source>
        <tissue evidence="1">Shoot tissue taken approximately 20 cm above the soil surface</tissue>
    </source>
</reference>
<dbReference type="AlphaFoldDB" id="A0A0A9B2T8"/>
<dbReference type="EMBL" id="GBRH01241427">
    <property type="protein sequence ID" value="JAD56468.1"/>
    <property type="molecule type" value="Transcribed_RNA"/>
</dbReference>
<evidence type="ECO:0000313" key="1">
    <source>
        <dbReference type="EMBL" id="JAD56468.1"/>
    </source>
</evidence>
<name>A0A0A9B2T8_ARUDO</name>
<accession>A0A0A9B2T8</accession>
<protein>
    <submittedName>
        <fullName evidence="1">Uncharacterized protein</fullName>
    </submittedName>
</protein>
<sequence>MLLGPCMMFYHRSIYVRYVATSTTFRMRMAVGALIPWARAPCLARA</sequence>
<reference evidence="1" key="1">
    <citation type="submission" date="2014-09" db="EMBL/GenBank/DDBJ databases">
        <authorList>
            <person name="Magalhaes I.L.F."/>
            <person name="Oliveira U."/>
            <person name="Santos F.R."/>
            <person name="Vidigal T.H.D.A."/>
            <person name="Brescovit A.D."/>
            <person name="Santos A.J."/>
        </authorList>
    </citation>
    <scope>NUCLEOTIDE SEQUENCE</scope>
    <source>
        <tissue evidence="1">Shoot tissue taken approximately 20 cm above the soil surface</tissue>
    </source>
</reference>
<organism evidence="1">
    <name type="scientific">Arundo donax</name>
    <name type="common">Giant reed</name>
    <name type="synonym">Donax arundinaceus</name>
    <dbReference type="NCBI Taxonomy" id="35708"/>
    <lineage>
        <taxon>Eukaryota</taxon>
        <taxon>Viridiplantae</taxon>
        <taxon>Streptophyta</taxon>
        <taxon>Embryophyta</taxon>
        <taxon>Tracheophyta</taxon>
        <taxon>Spermatophyta</taxon>
        <taxon>Magnoliopsida</taxon>
        <taxon>Liliopsida</taxon>
        <taxon>Poales</taxon>
        <taxon>Poaceae</taxon>
        <taxon>PACMAD clade</taxon>
        <taxon>Arundinoideae</taxon>
        <taxon>Arundineae</taxon>
        <taxon>Arundo</taxon>
    </lineage>
</organism>